<evidence type="ECO:0000313" key="3">
    <source>
        <dbReference type="Proteomes" id="UP001519460"/>
    </source>
</evidence>
<feature type="signal peptide" evidence="1">
    <location>
        <begin position="1"/>
        <end position="32"/>
    </location>
</feature>
<dbReference type="AlphaFoldDB" id="A0ABD0KLR1"/>
<dbReference type="EMBL" id="JACVVK020000153">
    <property type="protein sequence ID" value="KAK7488198.1"/>
    <property type="molecule type" value="Genomic_DNA"/>
</dbReference>
<organism evidence="2 3">
    <name type="scientific">Batillaria attramentaria</name>
    <dbReference type="NCBI Taxonomy" id="370345"/>
    <lineage>
        <taxon>Eukaryota</taxon>
        <taxon>Metazoa</taxon>
        <taxon>Spiralia</taxon>
        <taxon>Lophotrochozoa</taxon>
        <taxon>Mollusca</taxon>
        <taxon>Gastropoda</taxon>
        <taxon>Caenogastropoda</taxon>
        <taxon>Sorbeoconcha</taxon>
        <taxon>Cerithioidea</taxon>
        <taxon>Batillariidae</taxon>
        <taxon>Batillaria</taxon>
    </lineage>
</organism>
<evidence type="ECO:0008006" key="4">
    <source>
        <dbReference type="Google" id="ProtNLM"/>
    </source>
</evidence>
<name>A0ABD0KLR1_9CAEN</name>
<feature type="chain" id="PRO_5044851480" description="Secreted protein" evidence="1">
    <location>
        <begin position="33"/>
        <end position="107"/>
    </location>
</feature>
<evidence type="ECO:0000256" key="1">
    <source>
        <dbReference type="SAM" id="SignalP"/>
    </source>
</evidence>
<accession>A0ABD0KLR1</accession>
<keyword evidence="1" id="KW-0732">Signal</keyword>
<sequence>MWMNYRPGWNNWNYYNMWKQLWLLPLLLFAKAARTVDRHKMHGTRSSNASADQDEASVSRMMGGYGPHWWNMWNSYRYWPSWNKLQLDVEQLRHVLPLLIFTRRSGE</sequence>
<evidence type="ECO:0000313" key="2">
    <source>
        <dbReference type="EMBL" id="KAK7488198.1"/>
    </source>
</evidence>
<gene>
    <name evidence="2" type="ORF">BaRGS_00020505</name>
</gene>
<proteinExistence type="predicted"/>
<reference evidence="2 3" key="1">
    <citation type="journal article" date="2023" name="Sci. Data">
        <title>Genome assembly of the Korean intertidal mud-creeper Batillaria attramentaria.</title>
        <authorList>
            <person name="Patra A.K."/>
            <person name="Ho P.T."/>
            <person name="Jun S."/>
            <person name="Lee S.J."/>
            <person name="Kim Y."/>
            <person name="Won Y.J."/>
        </authorList>
    </citation>
    <scope>NUCLEOTIDE SEQUENCE [LARGE SCALE GENOMIC DNA]</scope>
    <source>
        <strain evidence="2">Wonlab-2016</strain>
    </source>
</reference>
<dbReference type="Proteomes" id="UP001519460">
    <property type="component" value="Unassembled WGS sequence"/>
</dbReference>
<comment type="caution">
    <text evidence="2">The sequence shown here is derived from an EMBL/GenBank/DDBJ whole genome shotgun (WGS) entry which is preliminary data.</text>
</comment>
<keyword evidence="3" id="KW-1185">Reference proteome</keyword>
<protein>
    <recommendedName>
        <fullName evidence="4">Secreted protein</fullName>
    </recommendedName>
</protein>